<dbReference type="OrthoDB" id="434972at2759"/>
<sequence length="297" mass="33078">MPTPKSPRLAELPSLIWQFTKSDFSTFVLPNTGFGLLATFSAPSLTDCTDGIAVWALLLRGLPCMLIFNWGNLLAFDLANQRLPESIREDSMNKPWRPLPSGRISPIVTRHFLLGVVPAVLAVSYALGVGNESALILILTWMYNDLGGGDELTRDPIIAAGYCLFLVSSLRIAITPRFHLSQCGYCWLAMIGGMVLTTMHIQDLKDQTGDRERGRKTWPLVLGDKVSRRWLTGAILFWSLASVTFWNTPPWVSLVPICMGIGIGIIVMRGTDDARAWKLWCIWQVVLYALPSLSQWL</sequence>
<dbReference type="GO" id="GO:0016020">
    <property type="term" value="C:membrane"/>
    <property type="evidence" value="ECO:0007669"/>
    <property type="project" value="UniProtKB-SubCell"/>
</dbReference>
<dbReference type="CDD" id="cd13965">
    <property type="entry name" value="PT_UbiA_3"/>
    <property type="match status" value="1"/>
</dbReference>
<keyword evidence="6" id="KW-0808">Transferase</keyword>
<comment type="subcellular location">
    <subcellularLocation>
        <location evidence="1">Membrane</location>
        <topology evidence="1">Multi-pass membrane protein</topology>
    </subcellularLocation>
</comment>
<evidence type="ECO:0000256" key="1">
    <source>
        <dbReference type="ARBA" id="ARBA00004141"/>
    </source>
</evidence>
<dbReference type="Proteomes" id="UP000326877">
    <property type="component" value="Unassembled WGS sequence"/>
</dbReference>
<dbReference type="InterPro" id="IPR000537">
    <property type="entry name" value="UbiA_prenyltransferase"/>
</dbReference>
<feature type="transmembrane region" description="Helical" evidence="5">
    <location>
        <begin position="248"/>
        <end position="267"/>
    </location>
</feature>
<dbReference type="EMBL" id="ML735218">
    <property type="protein sequence ID" value="KAE8395532.1"/>
    <property type="molecule type" value="Genomic_DNA"/>
</dbReference>
<dbReference type="PANTHER" id="PTHR42723">
    <property type="entry name" value="CHLOROPHYLL SYNTHASE"/>
    <property type="match status" value="1"/>
</dbReference>
<keyword evidence="4 5" id="KW-0472">Membrane</keyword>
<evidence type="ECO:0000256" key="5">
    <source>
        <dbReference type="SAM" id="Phobius"/>
    </source>
</evidence>
<feature type="transmembrane region" description="Helical" evidence="5">
    <location>
        <begin position="185"/>
        <end position="202"/>
    </location>
</feature>
<accession>A0A5N7CMQ4</accession>
<keyword evidence="3 5" id="KW-1133">Transmembrane helix</keyword>
<evidence type="ECO:0000313" key="6">
    <source>
        <dbReference type="EMBL" id="KAE8395532.1"/>
    </source>
</evidence>
<dbReference type="GO" id="GO:0016765">
    <property type="term" value="F:transferase activity, transferring alkyl or aryl (other than methyl) groups"/>
    <property type="evidence" value="ECO:0007669"/>
    <property type="project" value="InterPro"/>
</dbReference>
<evidence type="ECO:0000256" key="2">
    <source>
        <dbReference type="ARBA" id="ARBA00022692"/>
    </source>
</evidence>
<dbReference type="PANTHER" id="PTHR42723:SF1">
    <property type="entry name" value="CHLOROPHYLL SYNTHASE, CHLOROPLASTIC"/>
    <property type="match status" value="1"/>
</dbReference>
<feature type="transmembrane region" description="Helical" evidence="5">
    <location>
        <begin position="112"/>
        <end position="144"/>
    </location>
</feature>
<dbReference type="Pfam" id="PF01040">
    <property type="entry name" value="UbiA"/>
    <property type="match status" value="1"/>
</dbReference>
<proteinExistence type="predicted"/>
<dbReference type="AlphaFoldDB" id="A0A5N7CMQ4"/>
<feature type="transmembrane region" description="Helical" evidence="5">
    <location>
        <begin position="156"/>
        <end position="173"/>
    </location>
</feature>
<reference evidence="6" key="1">
    <citation type="submission" date="2019-04" db="EMBL/GenBank/DDBJ databases">
        <title>Friends and foes A comparative genomics studyof 23 Aspergillus species from section Flavi.</title>
        <authorList>
            <consortium name="DOE Joint Genome Institute"/>
            <person name="Kjaerbolling I."/>
            <person name="Vesth T."/>
            <person name="Frisvad J.C."/>
            <person name="Nybo J.L."/>
            <person name="Theobald S."/>
            <person name="Kildgaard S."/>
            <person name="Isbrandt T."/>
            <person name="Kuo A."/>
            <person name="Sato A."/>
            <person name="Lyhne E.K."/>
            <person name="Kogle M.E."/>
            <person name="Wiebenga A."/>
            <person name="Kun R.S."/>
            <person name="Lubbers R.J."/>
            <person name="Makela M.R."/>
            <person name="Barry K."/>
            <person name="Chovatia M."/>
            <person name="Clum A."/>
            <person name="Daum C."/>
            <person name="Haridas S."/>
            <person name="He G."/>
            <person name="LaButti K."/>
            <person name="Lipzen A."/>
            <person name="Mondo S."/>
            <person name="Riley R."/>
            <person name="Salamov A."/>
            <person name="Simmons B.A."/>
            <person name="Magnuson J.K."/>
            <person name="Henrissat B."/>
            <person name="Mortensen U.H."/>
            <person name="Larsen T.O."/>
            <person name="Devries R.P."/>
            <person name="Grigoriev I.V."/>
            <person name="Machida M."/>
            <person name="Baker S.E."/>
            <person name="Andersen M.R."/>
        </authorList>
    </citation>
    <scope>NUCLEOTIDE SEQUENCE [LARGE SCALE GENOMIC DNA]</scope>
    <source>
        <strain evidence="6">IBT 14317</strain>
    </source>
</reference>
<evidence type="ECO:0000256" key="4">
    <source>
        <dbReference type="ARBA" id="ARBA00023136"/>
    </source>
</evidence>
<evidence type="ECO:0000256" key="3">
    <source>
        <dbReference type="ARBA" id="ARBA00022989"/>
    </source>
</evidence>
<gene>
    <name evidence="6" type="ORF">BDV23DRAFT_178584</name>
</gene>
<organism evidence="6">
    <name type="scientific">Petromyces alliaceus</name>
    <name type="common">Aspergillus alliaceus</name>
    <dbReference type="NCBI Taxonomy" id="209559"/>
    <lineage>
        <taxon>Eukaryota</taxon>
        <taxon>Fungi</taxon>
        <taxon>Dikarya</taxon>
        <taxon>Ascomycota</taxon>
        <taxon>Pezizomycotina</taxon>
        <taxon>Eurotiomycetes</taxon>
        <taxon>Eurotiomycetidae</taxon>
        <taxon>Eurotiales</taxon>
        <taxon>Aspergillaceae</taxon>
        <taxon>Aspergillus</taxon>
        <taxon>Aspergillus subgen. Circumdati</taxon>
    </lineage>
</organism>
<dbReference type="InterPro" id="IPR050475">
    <property type="entry name" value="Prenyltransferase_related"/>
</dbReference>
<protein>
    <submittedName>
        <fullName evidence="6">UbiA prenyltransferase family</fullName>
    </submittedName>
</protein>
<name>A0A5N7CMQ4_PETAA</name>
<keyword evidence="2 5" id="KW-0812">Transmembrane</keyword>